<reference evidence="7" key="1">
    <citation type="submission" date="2015-04" db="UniProtKB">
        <authorList>
            <consortium name="EnsemblPlants"/>
        </authorList>
    </citation>
    <scope>IDENTIFICATION</scope>
</reference>
<evidence type="ECO:0000256" key="1">
    <source>
        <dbReference type="ARBA" id="ARBA00001946"/>
    </source>
</evidence>
<dbReference type="Gene3D" id="3.30.540.10">
    <property type="entry name" value="Fructose-1,6-Bisphosphatase, subunit A, domain 1"/>
    <property type="match status" value="2"/>
</dbReference>
<feature type="binding site" evidence="6">
    <location>
        <position position="786"/>
    </location>
    <ligand>
        <name>Mg(2+)</name>
        <dbReference type="ChEBI" id="CHEBI:18420"/>
        <label>1</label>
        <note>catalytic</note>
    </ligand>
</feature>
<dbReference type="Pfam" id="PF00459">
    <property type="entry name" value="Inositol_P"/>
    <property type="match status" value="2"/>
</dbReference>
<accession>A0A0E0ED25</accession>
<dbReference type="Gene3D" id="3.40.190.80">
    <property type="match status" value="2"/>
</dbReference>
<dbReference type="InterPro" id="IPR051090">
    <property type="entry name" value="Inositol_monoP_superfamily"/>
</dbReference>
<organism evidence="7">
    <name type="scientific">Oryza meridionalis</name>
    <dbReference type="NCBI Taxonomy" id="40149"/>
    <lineage>
        <taxon>Eukaryota</taxon>
        <taxon>Viridiplantae</taxon>
        <taxon>Streptophyta</taxon>
        <taxon>Embryophyta</taxon>
        <taxon>Tracheophyta</taxon>
        <taxon>Spermatophyta</taxon>
        <taxon>Magnoliopsida</taxon>
        <taxon>Liliopsida</taxon>
        <taxon>Poales</taxon>
        <taxon>Poaceae</taxon>
        <taxon>BOP clade</taxon>
        <taxon>Oryzoideae</taxon>
        <taxon>Oryzeae</taxon>
        <taxon>Oryzinae</taxon>
        <taxon>Oryza</taxon>
    </lineage>
</organism>
<dbReference type="PROSITE" id="PS00629">
    <property type="entry name" value="IMP_1"/>
    <property type="match status" value="1"/>
</dbReference>
<dbReference type="CDD" id="cd01517">
    <property type="entry name" value="PAP_phosphatase"/>
    <property type="match status" value="1"/>
</dbReference>
<reference evidence="7" key="2">
    <citation type="submission" date="2018-05" db="EMBL/GenBank/DDBJ databases">
        <title>OmerRS3 (Oryza meridionalis Reference Sequence Version 3).</title>
        <authorList>
            <person name="Zhang J."/>
            <person name="Kudrna D."/>
            <person name="Lee S."/>
            <person name="Talag J."/>
            <person name="Welchert J."/>
            <person name="Wing R.A."/>
        </authorList>
    </citation>
    <scope>NUCLEOTIDE SEQUENCE [LARGE SCALE GENOMIC DNA]</scope>
    <source>
        <strain evidence="7">cv. OR44</strain>
    </source>
</reference>
<sequence length="865" mass="93271">MPHLHLSLPPHGLLLVAGGRRRLLLPSPSPRRQPPLSQWLINVSCDIADRAAASVELEVAAAAEAYGLPFPSERAAHHRELAAAAAAVERACRLCVDVKRSLLSGEKKIFEKSDQTLVTVADFGVQALISLELQRSFPSIPLVAEEDSASLRSSNADSSSNVLVESISSAVADNVSNTDSLLTHDDVLRAIDKGGKDGASFDSNPATYWVLDPIDGTQGFSKVDDTLYVVGLALVVNGKVVAGVMGSPNWASDTIANRKDDSIASRYDRGILMIAHEGCGTWTKLLYDEFGQFTTSKDTWNRCFVDSCSVVHKARYCLSDNQTWNMIPLSVVFNSTTDESKLRDENELLTSYVFSGSLCKYLTVAYGRASVFVLKARTKSLKSWDHTIGVICVLEAGGQVTDWRGEPLDLEADLTGRRDIYPHGGILITNGGPGGSASYPAWPRHCTRRLYSSSQRRRQWPPVMRVSPGEGRGGGGGCGGLVGALEKRPVMGLVAEEEEEVEKGATTTLETRTLLSGDKKILEKNDQTPVTVADFGVQALISLELQRLFPLIPLVAEEDSASLRSSNTDDNSSNVLVESISSAVAEKVRNADSLLTHDDVLRAIDRGGKNAVSFDSNPASYWVLDPIDGTKGFLGGDDALYVVGLALVVNEKVVAGVMGCPNWSNATIASRKEDSADAQPDRGILMIAHVGCGTWARHLSVDIGQFTTAQIVNMARFCIPDSQTWNMIPLSVLFNSTMDESNPRDENEILLLSVYCGSLCKYLTVASGRASVFVLRARTKNLKSWDHAVGVICVQEAGGQISDWSGKPLDLAADLTGRRDIYPSGGVLVTNGALHGELVEMISANHKNRPYELAGVNDFGKILPA</sequence>
<dbReference type="GO" id="GO:0008441">
    <property type="term" value="F:3'(2'),5'-bisphosphate nucleotidase activity"/>
    <property type="evidence" value="ECO:0007669"/>
    <property type="project" value="TreeGrafter"/>
</dbReference>
<evidence type="ECO:0000256" key="5">
    <source>
        <dbReference type="ARBA" id="ARBA00022842"/>
    </source>
</evidence>
<evidence type="ECO:0000256" key="6">
    <source>
        <dbReference type="PIRSR" id="PIRSR600760-2"/>
    </source>
</evidence>
<keyword evidence="4" id="KW-0378">Hydrolase</keyword>
<dbReference type="PANTHER" id="PTHR43200">
    <property type="entry name" value="PHOSPHATASE"/>
    <property type="match status" value="1"/>
</dbReference>
<dbReference type="FunFam" id="3.40.190.80:FF:000017">
    <property type="entry name" value="Putative PAP-specific phosphatase, mitochondrial"/>
    <property type="match status" value="1"/>
</dbReference>
<name>A0A0E0ED25_9ORYZ</name>
<dbReference type="FunFam" id="3.30.540.10:FF:000022">
    <property type="entry name" value="Putative PAP-specific phosphatase, mitochondrial"/>
    <property type="match status" value="2"/>
</dbReference>
<evidence type="ECO:0000313" key="7">
    <source>
        <dbReference type="EnsemblPlants" id="OMERI07G15380.4"/>
    </source>
</evidence>
<evidence type="ECO:0000256" key="4">
    <source>
        <dbReference type="ARBA" id="ARBA00022801"/>
    </source>
</evidence>
<protein>
    <recommendedName>
        <fullName evidence="9">3'(2'),5'-bisphosphate nucleotidase</fullName>
    </recommendedName>
</protein>
<keyword evidence="5 6" id="KW-0460">Magnesium</keyword>
<dbReference type="GO" id="GO:0000103">
    <property type="term" value="P:sulfate assimilation"/>
    <property type="evidence" value="ECO:0007669"/>
    <property type="project" value="TreeGrafter"/>
</dbReference>
<proteinExistence type="inferred from homology"/>
<evidence type="ECO:0000256" key="3">
    <source>
        <dbReference type="ARBA" id="ARBA00022723"/>
    </source>
</evidence>
<feature type="binding site" evidence="6">
    <location>
        <position position="557"/>
    </location>
    <ligand>
        <name>Mg(2+)</name>
        <dbReference type="ChEBI" id="CHEBI:18420"/>
        <label>1</label>
        <note>catalytic</note>
    </ligand>
</feature>
<feature type="binding site" evidence="6">
    <location>
        <position position="627"/>
    </location>
    <ligand>
        <name>Mg(2+)</name>
        <dbReference type="ChEBI" id="CHEBI:18420"/>
        <label>1</label>
        <note>catalytic</note>
    </ligand>
</feature>
<dbReference type="EnsemblPlants" id="OMERI07G15380.4">
    <property type="protein sequence ID" value="OMERI07G15380.4"/>
    <property type="gene ID" value="OMERI07G15380"/>
</dbReference>
<keyword evidence="3 6" id="KW-0479">Metal-binding</keyword>
<dbReference type="InterPro" id="IPR020583">
    <property type="entry name" value="Inositol_monoP_metal-BS"/>
</dbReference>
<dbReference type="GO" id="GO:0046872">
    <property type="term" value="F:metal ion binding"/>
    <property type="evidence" value="ECO:0007669"/>
    <property type="project" value="UniProtKB-KW"/>
</dbReference>
<dbReference type="PANTHER" id="PTHR43200:SF4">
    <property type="entry name" value="PAP-SPECIFIC PHOSPHATASE, MITOCHONDRIAL-RELATED"/>
    <property type="match status" value="1"/>
</dbReference>
<dbReference type="Gramene" id="OMERI07G15380.4">
    <property type="protein sequence ID" value="OMERI07G15380.4"/>
    <property type="gene ID" value="OMERI07G15380"/>
</dbReference>
<dbReference type="InterPro" id="IPR000760">
    <property type="entry name" value="Inositol_monophosphatase-like"/>
</dbReference>
<comment type="similarity">
    <text evidence="2">Belongs to the inositol monophosphatase superfamily.</text>
</comment>
<dbReference type="Proteomes" id="UP000008021">
    <property type="component" value="Chromosome 7"/>
</dbReference>
<evidence type="ECO:0000256" key="2">
    <source>
        <dbReference type="ARBA" id="ARBA00009759"/>
    </source>
</evidence>
<dbReference type="SUPFAM" id="SSF56655">
    <property type="entry name" value="Carbohydrate phosphatase"/>
    <property type="match status" value="2"/>
</dbReference>
<evidence type="ECO:0000313" key="8">
    <source>
        <dbReference type="Proteomes" id="UP000008021"/>
    </source>
</evidence>
<feature type="binding site" evidence="6">
    <location>
        <position position="628"/>
    </location>
    <ligand>
        <name>Mg(2+)</name>
        <dbReference type="ChEBI" id="CHEBI:18420"/>
        <label>1</label>
        <note>catalytic</note>
    </ligand>
</feature>
<evidence type="ECO:0008006" key="9">
    <source>
        <dbReference type="Google" id="ProtNLM"/>
    </source>
</evidence>
<comment type="cofactor">
    <cofactor evidence="1 6">
        <name>Mg(2+)</name>
        <dbReference type="ChEBI" id="CHEBI:18420"/>
    </cofactor>
</comment>
<dbReference type="AlphaFoldDB" id="A0A0E0ED25"/>
<feature type="binding site" evidence="6">
    <location>
        <position position="625"/>
    </location>
    <ligand>
        <name>Mg(2+)</name>
        <dbReference type="ChEBI" id="CHEBI:18420"/>
        <label>1</label>
        <note>catalytic</note>
    </ligand>
</feature>
<keyword evidence="8" id="KW-1185">Reference proteome</keyword>